<comment type="similarity">
    <text evidence="5">Belongs to the class-II pyridoxal-phosphate-dependent aminotransferase family. MalY/PatB cystathionine beta-lyase subfamily.</text>
</comment>
<dbReference type="RefSeq" id="WP_221030223.1">
    <property type="nucleotide sequence ID" value="NZ_CP139781.1"/>
</dbReference>
<dbReference type="EMBL" id="CP139781">
    <property type="protein sequence ID" value="WRQ87617.1"/>
    <property type="molecule type" value="Genomic_DNA"/>
</dbReference>
<dbReference type="InterPro" id="IPR027619">
    <property type="entry name" value="C-S_lyase_PatB-like"/>
</dbReference>
<organism evidence="7 8">
    <name type="scientific">Actomonas aquatica</name>
    <dbReference type="NCBI Taxonomy" id="2866162"/>
    <lineage>
        <taxon>Bacteria</taxon>
        <taxon>Pseudomonadati</taxon>
        <taxon>Verrucomicrobiota</taxon>
        <taxon>Opitutia</taxon>
        <taxon>Opitutales</taxon>
        <taxon>Opitutaceae</taxon>
        <taxon>Actomonas</taxon>
    </lineage>
</organism>
<dbReference type="InterPro" id="IPR015422">
    <property type="entry name" value="PyrdxlP-dep_Trfase_small"/>
</dbReference>
<dbReference type="PANTHER" id="PTHR43525:SF1">
    <property type="entry name" value="PROTEIN MALY"/>
    <property type="match status" value="1"/>
</dbReference>
<accession>A0ABZ1C855</accession>
<keyword evidence="8" id="KW-1185">Reference proteome</keyword>
<dbReference type="InterPro" id="IPR004839">
    <property type="entry name" value="Aminotransferase_I/II_large"/>
</dbReference>
<evidence type="ECO:0000313" key="7">
    <source>
        <dbReference type="EMBL" id="WRQ87617.1"/>
    </source>
</evidence>
<comment type="cofactor">
    <cofactor evidence="1">
        <name>pyridoxal 5'-phosphate</name>
        <dbReference type="ChEBI" id="CHEBI:597326"/>
    </cofactor>
</comment>
<evidence type="ECO:0000256" key="3">
    <source>
        <dbReference type="ARBA" id="ARBA00022898"/>
    </source>
</evidence>
<evidence type="ECO:0000256" key="5">
    <source>
        <dbReference type="ARBA" id="ARBA00037974"/>
    </source>
</evidence>
<name>A0ABZ1C855_9BACT</name>
<keyword evidence="4 7" id="KW-0456">Lyase</keyword>
<dbReference type="InterPro" id="IPR015424">
    <property type="entry name" value="PyrdxlP-dep_Trfase"/>
</dbReference>
<dbReference type="InterPro" id="IPR051798">
    <property type="entry name" value="Class-II_PLP-Dep_Aminotrans"/>
</dbReference>
<gene>
    <name evidence="7" type="ORF">K1X11_022610</name>
</gene>
<dbReference type="Gene3D" id="3.90.1150.10">
    <property type="entry name" value="Aspartate Aminotransferase, domain 1"/>
    <property type="match status" value="1"/>
</dbReference>
<evidence type="ECO:0000313" key="8">
    <source>
        <dbReference type="Proteomes" id="UP000738431"/>
    </source>
</evidence>
<protein>
    <recommendedName>
        <fullName evidence="2">cysteine-S-conjugate beta-lyase</fullName>
        <ecNumber evidence="2">4.4.1.13</ecNumber>
    </recommendedName>
</protein>
<evidence type="ECO:0000256" key="4">
    <source>
        <dbReference type="ARBA" id="ARBA00023239"/>
    </source>
</evidence>
<dbReference type="Proteomes" id="UP000738431">
    <property type="component" value="Chromosome"/>
</dbReference>
<evidence type="ECO:0000256" key="1">
    <source>
        <dbReference type="ARBA" id="ARBA00001933"/>
    </source>
</evidence>
<evidence type="ECO:0000259" key="6">
    <source>
        <dbReference type="Pfam" id="PF00155"/>
    </source>
</evidence>
<dbReference type="Pfam" id="PF00155">
    <property type="entry name" value="Aminotran_1_2"/>
    <property type="match status" value="1"/>
</dbReference>
<proteinExistence type="inferred from homology"/>
<dbReference type="InterPro" id="IPR015421">
    <property type="entry name" value="PyrdxlP-dep_Trfase_major"/>
</dbReference>
<dbReference type="SUPFAM" id="SSF53383">
    <property type="entry name" value="PLP-dependent transferases"/>
    <property type="match status" value="1"/>
</dbReference>
<dbReference type="Gene3D" id="3.40.640.10">
    <property type="entry name" value="Type I PLP-dependent aspartate aminotransferase-like (Major domain)"/>
    <property type="match status" value="1"/>
</dbReference>
<feature type="domain" description="Aminotransferase class I/classII large" evidence="6">
    <location>
        <begin position="34"/>
        <end position="380"/>
    </location>
</feature>
<dbReference type="NCBIfam" id="TIGR04350">
    <property type="entry name" value="C_S_lyase_PatB"/>
    <property type="match status" value="1"/>
</dbReference>
<dbReference type="PANTHER" id="PTHR43525">
    <property type="entry name" value="PROTEIN MALY"/>
    <property type="match status" value="1"/>
</dbReference>
<reference evidence="7 8" key="1">
    <citation type="submission" date="2021-08" db="EMBL/GenBank/DDBJ databases">
        <authorList>
            <person name="Zhang D."/>
            <person name="Zhang A."/>
            <person name="Wang L."/>
        </authorList>
    </citation>
    <scope>NUCLEOTIDE SEQUENCE [LARGE SCALE GENOMIC DNA]</scope>
    <source>
        <strain evidence="7 8">WL0086</strain>
    </source>
</reference>
<reference evidence="7 8" key="2">
    <citation type="submission" date="2023-12" db="EMBL/GenBank/DDBJ databases">
        <title>Description of an unclassified Opitutus bacterium of Verrucomicrobiota.</title>
        <authorList>
            <person name="Zhang D.-F."/>
        </authorList>
    </citation>
    <scope>NUCLEOTIDE SEQUENCE [LARGE SCALE GENOMIC DNA]</scope>
    <source>
        <strain evidence="7 8">WL0086</strain>
    </source>
</reference>
<dbReference type="CDD" id="cd00609">
    <property type="entry name" value="AAT_like"/>
    <property type="match status" value="1"/>
</dbReference>
<dbReference type="EC" id="4.4.1.13" evidence="2"/>
<keyword evidence="3" id="KW-0663">Pyridoxal phosphate</keyword>
<sequence length="397" mass="43892">MRYDFDTVVQRRGTGATKWDASADPASLPMWVADMDFPTAPAIIEALAERVRHGIFGYTHVPDAYYDAVIHWFARRYAFPLQREWLLYTSGVVPAISAILRALTQPGDGVILQTPVYNCFFSSIRNLQCRALANPLREVDGRFEIDFEDLERQAADPSARVLLLCNPHNPVGRCWTAAELRRLGEICLRHDVTVVSDEIHCDLIHPGFRHQPFATLAPEFLARSITCHAPSKAFNIAGLQIANVIVHDVDLRARIDRALNIHEVCDVNPFGVTATIAAYTAGEDWLDALRLYLFSNYKAVARELARHLPALKLTPQEATYLAWIDCRALGLSSAELTARLAEDAHLLVSPGTLYGEDGEGFIRLNLACPRATLKDGLSRLRSALAPLAAAAPSVTTA</sequence>
<evidence type="ECO:0000256" key="2">
    <source>
        <dbReference type="ARBA" id="ARBA00012224"/>
    </source>
</evidence>
<dbReference type="GO" id="GO:0047804">
    <property type="term" value="F:cysteine-S-conjugate beta-lyase activity"/>
    <property type="evidence" value="ECO:0007669"/>
    <property type="project" value="UniProtKB-EC"/>
</dbReference>